<reference evidence="3 4" key="1">
    <citation type="journal article" date="2018" name="BMC Genomics">
        <title>Genomic comparison of Trypanosoma conorhini and Trypanosoma rangeli to Trypanosoma cruzi strains of high and low virulence.</title>
        <authorList>
            <person name="Bradwell K.R."/>
            <person name="Koparde V.N."/>
            <person name="Matveyev A.V."/>
            <person name="Serrano M.G."/>
            <person name="Alves J.M."/>
            <person name="Parikh H."/>
            <person name="Huang B."/>
            <person name="Lee V."/>
            <person name="Espinosa-Alvarez O."/>
            <person name="Ortiz P.A."/>
            <person name="Costa-Martins A.G."/>
            <person name="Teixeira M.M."/>
            <person name="Buck G.A."/>
        </authorList>
    </citation>
    <scope>NUCLEOTIDE SEQUENCE [LARGE SCALE GENOMIC DNA]</scope>
    <source>
        <strain evidence="3 4">025E</strain>
    </source>
</reference>
<dbReference type="EMBL" id="MKKU01001298">
    <property type="protein sequence ID" value="RNE96224.1"/>
    <property type="molecule type" value="Genomic_DNA"/>
</dbReference>
<keyword evidence="2" id="KW-0732">Signal</keyword>
<dbReference type="Proteomes" id="UP000284403">
    <property type="component" value="Unassembled WGS sequence"/>
</dbReference>
<proteinExistence type="predicted"/>
<keyword evidence="4" id="KW-1185">Reference proteome</keyword>
<evidence type="ECO:0000313" key="4">
    <source>
        <dbReference type="Proteomes" id="UP000284403"/>
    </source>
</evidence>
<gene>
    <name evidence="3" type="ORF">Tco025E_10035</name>
</gene>
<evidence type="ECO:0000256" key="2">
    <source>
        <dbReference type="SAM" id="SignalP"/>
    </source>
</evidence>
<feature type="signal peptide" evidence="2">
    <location>
        <begin position="1"/>
        <end position="23"/>
    </location>
</feature>
<evidence type="ECO:0000256" key="1">
    <source>
        <dbReference type="SAM" id="MobiDB-lite"/>
    </source>
</evidence>
<feature type="region of interest" description="Disordered" evidence="1">
    <location>
        <begin position="24"/>
        <end position="51"/>
    </location>
</feature>
<dbReference type="AlphaFoldDB" id="A0A3R7MW49"/>
<dbReference type="GeneID" id="40323646"/>
<sequence length="162" mass="17652">MNYFWAARVGVSLLGLSTPAAFCRSGKRPGAPHPQQQQQQQQGSRSPTHNGATICILPQHHFGVADKRGPVPGGGRATAPSLGRSVRGRGAGRVRAPDCGGCVCAVFSAARTFGRRGARCRCRWRLRSAAARRFSGGGDFRQHRLRGRSPANVWLLRERRQR</sequence>
<feature type="chain" id="PRO_5018723746" description="Secreted protein" evidence="2">
    <location>
        <begin position="24"/>
        <end position="162"/>
    </location>
</feature>
<name>A0A3R7MW49_9TRYP</name>
<evidence type="ECO:0008006" key="5">
    <source>
        <dbReference type="Google" id="ProtNLM"/>
    </source>
</evidence>
<evidence type="ECO:0000313" key="3">
    <source>
        <dbReference type="EMBL" id="RNE96224.1"/>
    </source>
</evidence>
<protein>
    <recommendedName>
        <fullName evidence="5">Secreted protein</fullName>
    </recommendedName>
</protein>
<organism evidence="3 4">
    <name type="scientific">Trypanosoma conorhini</name>
    <dbReference type="NCBI Taxonomy" id="83891"/>
    <lineage>
        <taxon>Eukaryota</taxon>
        <taxon>Discoba</taxon>
        <taxon>Euglenozoa</taxon>
        <taxon>Kinetoplastea</taxon>
        <taxon>Metakinetoplastina</taxon>
        <taxon>Trypanosomatida</taxon>
        <taxon>Trypanosomatidae</taxon>
        <taxon>Trypanosoma</taxon>
    </lineage>
</organism>
<accession>A0A3R7MW49</accession>
<dbReference type="RefSeq" id="XP_029223284.1">
    <property type="nucleotide sequence ID" value="XM_029376827.1"/>
</dbReference>
<comment type="caution">
    <text evidence="3">The sequence shown here is derived from an EMBL/GenBank/DDBJ whole genome shotgun (WGS) entry which is preliminary data.</text>
</comment>